<feature type="transmembrane region" description="Helical" evidence="8">
    <location>
        <begin position="469"/>
        <end position="489"/>
    </location>
</feature>
<dbReference type="GO" id="GO:0015171">
    <property type="term" value="F:amino acid transmembrane transporter activity"/>
    <property type="evidence" value="ECO:0007669"/>
    <property type="project" value="TreeGrafter"/>
</dbReference>
<feature type="transmembrane region" description="Helical" evidence="8">
    <location>
        <begin position="436"/>
        <end position="457"/>
    </location>
</feature>
<dbReference type="Gene3D" id="1.20.1740.10">
    <property type="entry name" value="Amino acid/polyamine transporter I"/>
    <property type="match status" value="1"/>
</dbReference>
<feature type="transmembrane region" description="Helical" evidence="8">
    <location>
        <begin position="77"/>
        <end position="98"/>
    </location>
</feature>
<dbReference type="InterPro" id="IPR050524">
    <property type="entry name" value="APC_YAT"/>
</dbReference>
<keyword evidence="11" id="KW-1185">Reference proteome</keyword>
<comment type="similarity">
    <text evidence="2">Belongs to the amino acid-polyamine-organocation (APC) superfamily. YAT (TC 2.A.3.10) family.</text>
</comment>
<keyword evidence="4 8" id="KW-0812">Transmembrane</keyword>
<feature type="transmembrane region" description="Helical" evidence="8">
    <location>
        <begin position="364"/>
        <end position="383"/>
    </location>
</feature>
<evidence type="ECO:0000256" key="8">
    <source>
        <dbReference type="SAM" id="Phobius"/>
    </source>
</evidence>
<dbReference type="GO" id="GO:0016020">
    <property type="term" value="C:membrane"/>
    <property type="evidence" value="ECO:0007669"/>
    <property type="project" value="UniProtKB-SubCell"/>
</dbReference>
<dbReference type="FunFam" id="1.20.1740.10:FF:000001">
    <property type="entry name" value="Amino acid permease"/>
    <property type="match status" value="1"/>
</dbReference>
<keyword evidence="3" id="KW-0813">Transport</keyword>
<reference evidence="10 11" key="1">
    <citation type="submission" date="2018-12" db="EMBL/GenBank/DDBJ databases">
        <authorList>
            <person name="Tiukova I."/>
            <person name="Dainat J."/>
        </authorList>
    </citation>
    <scope>NUCLEOTIDE SEQUENCE [LARGE SCALE GENOMIC DNA]</scope>
</reference>
<dbReference type="FunCoup" id="A0A448YRB7">
    <property type="interactions" value="147"/>
</dbReference>
<feature type="transmembrane region" description="Helical" evidence="8">
    <location>
        <begin position="52"/>
        <end position="71"/>
    </location>
</feature>
<keyword evidence="6 8" id="KW-0472">Membrane</keyword>
<evidence type="ECO:0000259" key="9">
    <source>
        <dbReference type="Pfam" id="PF00324"/>
    </source>
</evidence>
<protein>
    <submittedName>
        <fullName evidence="10">DEKNAAC104600</fullName>
    </submittedName>
</protein>
<dbReference type="PIRSF" id="PIRSF006060">
    <property type="entry name" value="AA_transporter"/>
    <property type="match status" value="1"/>
</dbReference>
<evidence type="ECO:0000256" key="7">
    <source>
        <dbReference type="SAM" id="MobiDB-lite"/>
    </source>
</evidence>
<evidence type="ECO:0000256" key="2">
    <source>
        <dbReference type="ARBA" id="ARBA00006983"/>
    </source>
</evidence>
<dbReference type="Proteomes" id="UP000290900">
    <property type="component" value="Unassembled WGS sequence"/>
</dbReference>
<evidence type="ECO:0000256" key="6">
    <source>
        <dbReference type="ARBA" id="ARBA00023136"/>
    </source>
</evidence>
<dbReference type="Pfam" id="PF00324">
    <property type="entry name" value="AA_permease"/>
    <property type="match status" value="1"/>
</dbReference>
<evidence type="ECO:0000256" key="3">
    <source>
        <dbReference type="ARBA" id="ARBA00022448"/>
    </source>
</evidence>
<evidence type="ECO:0000256" key="5">
    <source>
        <dbReference type="ARBA" id="ARBA00022989"/>
    </source>
</evidence>
<dbReference type="OrthoDB" id="3900342at2759"/>
<organism evidence="10 11">
    <name type="scientific">Brettanomyces naardenensis</name>
    <name type="common">Yeast</name>
    <dbReference type="NCBI Taxonomy" id="13370"/>
    <lineage>
        <taxon>Eukaryota</taxon>
        <taxon>Fungi</taxon>
        <taxon>Dikarya</taxon>
        <taxon>Ascomycota</taxon>
        <taxon>Saccharomycotina</taxon>
        <taxon>Pichiomycetes</taxon>
        <taxon>Pichiales</taxon>
        <taxon>Pichiaceae</taxon>
        <taxon>Brettanomyces</taxon>
    </lineage>
</organism>
<feature type="transmembrane region" description="Helical" evidence="8">
    <location>
        <begin position="157"/>
        <end position="178"/>
    </location>
</feature>
<dbReference type="PANTHER" id="PTHR43341">
    <property type="entry name" value="AMINO ACID PERMEASE"/>
    <property type="match status" value="1"/>
</dbReference>
<gene>
    <name evidence="10" type="ORF">BRENAR_LOCUS4177</name>
</gene>
<proteinExistence type="inferred from homology"/>
<sequence length="535" mass="58680">MSLQASASKGSEVVELESNSSESLEGYHRNSKGEAFVKSGLKAGIRNRQINLIALCGIIGPGCLIGMGGSLAQSGPVALVVGFTIIGVLVLSMMASVGEMNAVLDANFGVLGSRFISKGFGATLSLFYVIVWVTVLIAEYTNLTGSMQAYTDKVPQYGWVLIFWAFFSILSSLSVNWYGELEYVLGIIKLAFLTGYYIFAIVYAAGGIKGHKPDNPFGNYPLKDGFKGIANSFVYAATFYSGVESISIIAAEARNPRKAIPTAVKNTVIRIFFVYYGLAIAYGITVPYNDPLLTSNSKVLKSPMSIALIQAGWSNAPYFIASMILMTCLSSINSAIYISSRALFTWSQQGYGPKIFAKVNKKGVPYVAVHVVHLFCFLSIMSWKAGSAVAYSYIVNVSGVAAFIVWTAIVIIHVRFRNGWLKQGYKLDDLPFKSPLFPWSNIVSITIGVVLILVQGWTVFKPFEVGPFIDAYILLPLFFVFWAGYDYFFKGHILKYEEMDFETGRRPDLDDDVNVGSRDINVQVDDEEGIAKKTE</sequence>
<comment type="subcellular location">
    <subcellularLocation>
        <location evidence="1">Membrane</location>
        <topology evidence="1">Multi-pass membrane protein</topology>
    </subcellularLocation>
</comment>
<dbReference type="InterPro" id="IPR004841">
    <property type="entry name" value="AA-permease/SLC12A_dom"/>
</dbReference>
<evidence type="ECO:0000313" key="10">
    <source>
        <dbReference type="EMBL" id="VEU23447.1"/>
    </source>
</evidence>
<dbReference type="AlphaFoldDB" id="A0A448YRB7"/>
<feature type="transmembrane region" description="Helical" evidence="8">
    <location>
        <begin position="190"/>
        <end position="208"/>
    </location>
</feature>
<feature type="compositionally biased region" description="Low complexity" evidence="7">
    <location>
        <begin position="11"/>
        <end position="24"/>
    </location>
</feature>
<evidence type="ECO:0000256" key="4">
    <source>
        <dbReference type="ARBA" id="ARBA00022692"/>
    </source>
</evidence>
<feature type="transmembrane region" description="Helical" evidence="8">
    <location>
        <begin position="119"/>
        <end position="137"/>
    </location>
</feature>
<dbReference type="STRING" id="13370.A0A448YRB7"/>
<feature type="region of interest" description="Disordered" evidence="7">
    <location>
        <begin position="1"/>
        <end position="27"/>
    </location>
</feature>
<feature type="transmembrane region" description="Helical" evidence="8">
    <location>
        <begin position="228"/>
        <end position="250"/>
    </location>
</feature>
<accession>A0A448YRB7</accession>
<dbReference type="PANTHER" id="PTHR43341:SF26">
    <property type="entry name" value="GENERAL AMINO ACID PERMEASE AGP3"/>
    <property type="match status" value="1"/>
</dbReference>
<keyword evidence="5 8" id="KW-1133">Transmembrane helix</keyword>
<feature type="transmembrane region" description="Helical" evidence="8">
    <location>
        <begin position="318"/>
        <end position="344"/>
    </location>
</feature>
<evidence type="ECO:0000256" key="1">
    <source>
        <dbReference type="ARBA" id="ARBA00004141"/>
    </source>
</evidence>
<feature type="transmembrane region" description="Helical" evidence="8">
    <location>
        <begin position="271"/>
        <end position="288"/>
    </location>
</feature>
<dbReference type="InParanoid" id="A0A448YRB7"/>
<evidence type="ECO:0000313" key="11">
    <source>
        <dbReference type="Proteomes" id="UP000290900"/>
    </source>
</evidence>
<dbReference type="EMBL" id="CAACVR010000045">
    <property type="protein sequence ID" value="VEU23447.1"/>
    <property type="molecule type" value="Genomic_DNA"/>
</dbReference>
<feature type="transmembrane region" description="Helical" evidence="8">
    <location>
        <begin position="389"/>
        <end position="416"/>
    </location>
</feature>
<feature type="domain" description="Amino acid permease/ SLC12A" evidence="9">
    <location>
        <begin position="51"/>
        <end position="495"/>
    </location>
</feature>
<name>A0A448YRB7_BRENA</name>